<accession>A0AAW0GHU5</accession>
<keyword evidence="2" id="KW-1185">Reference proteome</keyword>
<name>A0AAW0GHU5_9APHY</name>
<evidence type="ECO:0000313" key="1">
    <source>
        <dbReference type="EMBL" id="KAK7691382.1"/>
    </source>
</evidence>
<protein>
    <recommendedName>
        <fullName evidence="3">F-box domain-containing protein</fullName>
    </recommendedName>
</protein>
<reference evidence="1 2" key="1">
    <citation type="submission" date="2022-09" db="EMBL/GenBank/DDBJ databases">
        <authorList>
            <person name="Palmer J.M."/>
        </authorList>
    </citation>
    <scope>NUCLEOTIDE SEQUENCE [LARGE SCALE GENOMIC DNA]</scope>
    <source>
        <strain evidence="1 2">DSM 7382</strain>
    </source>
</reference>
<sequence>MSSDDSDALFQPDMSLIDKSQFVGLSKNDARKRIQDRIEEAIKALRTLGASQNELAPFHVLADELLTDIFLYVRAVESETSYTHRTSRRWMRLSWVCRRWRNVALRSQLLWSKVEASNIELAEMFLQRSGTAPASFQLSPMFGPIESERTRRYIDMIAQHANHIAELDIAMHDPDVMKVFIDEIGSFSYSRLLKLSLLLPDKQIIANPLPEVRFYRSGLDVYLREFKLHRISFPWTPFSGTQLRRLILQNPDNHTCSCPSASEFVDVLEGCPQLEAIRLHWQGPTLSPHLDMYPEPSRTVKLDRLRNIGIFNEPLVIAYILAHLDFPSSTKIELFCEIDFQSSGVDKILPRGNKLEVLSVLESITFEMADGFGAGVNWPFFTEIISIKCDGDQQGGIDILFRPKGLLSLYDLIPMVFRSSPTLFPLSPIKSMKVLSRYTMLTTEDWRTVLSFYSRTLENLTLNHEHSDSVESAILRFLEILRAPQEEMEPVICPNLASLHLLQVTAGDDYAGALTHCFRSRFERGLKLPHLTFGEPMDWCGEKEWECPDLTAFVEDVDYME</sequence>
<dbReference type="Gene3D" id="1.20.1280.50">
    <property type="match status" value="1"/>
</dbReference>
<organism evidence="1 2">
    <name type="scientific">Cerrena zonata</name>
    <dbReference type="NCBI Taxonomy" id="2478898"/>
    <lineage>
        <taxon>Eukaryota</taxon>
        <taxon>Fungi</taxon>
        <taxon>Dikarya</taxon>
        <taxon>Basidiomycota</taxon>
        <taxon>Agaricomycotina</taxon>
        <taxon>Agaricomycetes</taxon>
        <taxon>Polyporales</taxon>
        <taxon>Cerrenaceae</taxon>
        <taxon>Cerrena</taxon>
    </lineage>
</organism>
<dbReference type="Proteomes" id="UP001385951">
    <property type="component" value="Unassembled WGS sequence"/>
</dbReference>
<comment type="caution">
    <text evidence="1">The sequence shown here is derived from an EMBL/GenBank/DDBJ whole genome shotgun (WGS) entry which is preliminary data.</text>
</comment>
<evidence type="ECO:0000313" key="2">
    <source>
        <dbReference type="Proteomes" id="UP001385951"/>
    </source>
</evidence>
<evidence type="ECO:0008006" key="3">
    <source>
        <dbReference type="Google" id="ProtNLM"/>
    </source>
</evidence>
<proteinExistence type="predicted"/>
<gene>
    <name evidence="1" type="ORF">QCA50_004781</name>
</gene>
<dbReference type="AlphaFoldDB" id="A0AAW0GHU5"/>
<dbReference type="EMBL" id="JASBNA010000005">
    <property type="protein sequence ID" value="KAK7691382.1"/>
    <property type="molecule type" value="Genomic_DNA"/>
</dbReference>